<proteinExistence type="predicted"/>
<evidence type="ECO:0000313" key="4">
    <source>
        <dbReference type="RefSeq" id="XP_010930984.1"/>
    </source>
</evidence>
<evidence type="ECO:0000259" key="2">
    <source>
        <dbReference type="Pfam" id="PF11955"/>
    </source>
</evidence>
<dbReference type="FunCoup" id="A0A6I9RRY2">
    <property type="interactions" value="2678"/>
</dbReference>
<sequence>MSARRSVALRHLLPRRLLDPFHPDVHPNLHILCRGLALWSMKKDPSLEATLSRNRRWIVNNQIKHILLRSPNHTATVRSLQKKFKTLDLQGKALNWLHKYPCCFETFSGDDGEVHFRFSKRMAALVDEEEAVRDSTEPAMARRLAKLLMLSRDRRLNVVKLNELKRNFGLPDDYIIRILPQYPDTFRVVNRYGRRNTMEIELVRWDPALAVSAVEAAAAEQGTEPRYACSLPPSWVKTRAKFDEFNDGTPYISPYSDDWKESEMRSVGVVHELLSLTLWKKASIVKLEHFKREFGLPERLNLLLLRQPCIFYVSNRYKIYTVVLREGYRGSELVEKDPLVVVKDKLGELMQEGLHEYNRRRRLVNLEKKRKRGEIEARPKEEEDEEDEEEALRLHSAEKREERKRFYKVLFDENP</sequence>
<protein>
    <submittedName>
        <fullName evidence="4">Protein WHAT'S THIS FACTOR 1 homolog, chloroplastic</fullName>
    </submittedName>
</protein>
<evidence type="ECO:0000256" key="1">
    <source>
        <dbReference type="SAM" id="MobiDB-lite"/>
    </source>
</evidence>
<dbReference type="InParanoid" id="A0A6I9RRY2"/>
<name>A0A6I9RRY2_ELAGV</name>
<dbReference type="Proteomes" id="UP000504607">
    <property type="component" value="Chromosome 9"/>
</dbReference>
<accession>A0A6I9RRY2</accession>
<gene>
    <name evidence="4" type="primary">LOC105052008</name>
</gene>
<dbReference type="PANTHER" id="PTHR31476:SF5">
    <property type="entry name" value="UBIQUITIN CARBOXYL-TERMINAL HYDROLASE FAMILY PROTEIN"/>
    <property type="match status" value="1"/>
</dbReference>
<dbReference type="AlphaFoldDB" id="A0A6I9RRY2"/>
<dbReference type="GeneID" id="105052008"/>
<dbReference type="Pfam" id="PF11955">
    <property type="entry name" value="PORR"/>
    <property type="match status" value="1"/>
</dbReference>
<evidence type="ECO:0000313" key="3">
    <source>
        <dbReference type="Proteomes" id="UP000504607"/>
    </source>
</evidence>
<reference evidence="4" key="1">
    <citation type="submission" date="2025-08" db="UniProtKB">
        <authorList>
            <consortium name="RefSeq"/>
        </authorList>
    </citation>
    <scope>IDENTIFICATION</scope>
</reference>
<dbReference type="OrthoDB" id="1854109at2759"/>
<dbReference type="KEGG" id="egu:105052008"/>
<dbReference type="PANTHER" id="PTHR31476">
    <property type="entry name" value="PROTEIN WHAT'S THIS FACTOR 1 HOMOLOG, CHLOROPLASTIC"/>
    <property type="match status" value="1"/>
</dbReference>
<dbReference type="InterPro" id="IPR045040">
    <property type="entry name" value="PORR_fam"/>
</dbReference>
<feature type="domain" description="PORR" evidence="2">
    <location>
        <begin position="42"/>
        <end position="354"/>
    </location>
</feature>
<feature type="region of interest" description="Disordered" evidence="1">
    <location>
        <begin position="373"/>
        <end position="394"/>
    </location>
</feature>
<keyword evidence="3" id="KW-1185">Reference proteome</keyword>
<organism evidence="3 4">
    <name type="scientific">Elaeis guineensis var. tenera</name>
    <name type="common">Oil palm</name>
    <dbReference type="NCBI Taxonomy" id="51953"/>
    <lineage>
        <taxon>Eukaryota</taxon>
        <taxon>Viridiplantae</taxon>
        <taxon>Streptophyta</taxon>
        <taxon>Embryophyta</taxon>
        <taxon>Tracheophyta</taxon>
        <taxon>Spermatophyta</taxon>
        <taxon>Magnoliopsida</taxon>
        <taxon>Liliopsida</taxon>
        <taxon>Arecaceae</taxon>
        <taxon>Arecoideae</taxon>
        <taxon>Cocoseae</taxon>
        <taxon>Elaeidinae</taxon>
        <taxon>Elaeis</taxon>
    </lineage>
</organism>
<dbReference type="RefSeq" id="XP_010930984.1">
    <property type="nucleotide sequence ID" value="XM_010932682.3"/>
</dbReference>
<dbReference type="InterPro" id="IPR021099">
    <property type="entry name" value="PORR_domain"/>
</dbReference>
<dbReference type="GO" id="GO:0003723">
    <property type="term" value="F:RNA binding"/>
    <property type="evidence" value="ECO:0007669"/>
    <property type="project" value="InterPro"/>
</dbReference>